<dbReference type="GO" id="GO:0005832">
    <property type="term" value="C:chaperonin-containing T-complex"/>
    <property type="evidence" value="ECO:0007669"/>
    <property type="project" value="UniProtKB-ARBA"/>
</dbReference>
<organism evidence="11 12">
    <name type="scientific">Aspergillus bertholletiae</name>
    <dbReference type="NCBI Taxonomy" id="1226010"/>
    <lineage>
        <taxon>Eukaryota</taxon>
        <taxon>Fungi</taxon>
        <taxon>Dikarya</taxon>
        <taxon>Ascomycota</taxon>
        <taxon>Pezizomycotina</taxon>
        <taxon>Eurotiomycetes</taxon>
        <taxon>Eurotiomycetidae</taxon>
        <taxon>Eurotiales</taxon>
        <taxon>Aspergillaceae</taxon>
        <taxon>Aspergillus</taxon>
        <taxon>Aspergillus subgen. Circumdati</taxon>
    </lineage>
</organism>
<dbReference type="InterPro" id="IPR017998">
    <property type="entry name" value="Chaperone_TCP-1"/>
</dbReference>
<dbReference type="EMBL" id="ML736185">
    <property type="protein sequence ID" value="KAE8380133.1"/>
    <property type="molecule type" value="Genomic_DNA"/>
</dbReference>
<dbReference type="PROSITE" id="PS00995">
    <property type="entry name" value="TCP1_3"/>
    <property type="match status" value="1"/>
</dbReference>
<keyword evidence="12" id="KW-1185">Reference proteome</keyword>
<dbReference type="Gene3D" id="1.10.560.10">
    <property type="entry name" value="GroEL-like equatorial domain"/>
    <property type="match status" value="1"/>
</dbReference>
<comment type="similarity">
    <text evidence="2 10">Belongs to the TCP-1 chaperonin family.</text>
</comment>
<dbReference type="InterPro" id="IPR027413">
    <property type="entry name" value="GROEL-like_equatorial_sf"/>
</dbReference>
<dbReference type="InterPro" id="IPR027409">
    <property type="entry name" value="GroEL-like_apical_dom_sf"/>
</dbReference>
<dbReference type="AlphaFoldDB" id="A0A5N7BED5"/>
<dbReference type="PRINTS" id="PR00304">
    <property type="entry name" value="TCOMPLEXTCP1"/>
</dbReference>
<evidence type="ECO:0000256" key="7">
    <source>
        <dbReference type="ARBA" id="ARBA00022840"/>
    </source>
</evidence>
<reference evidence="11 12" key="1">
    <citation type="submission" date="2019-04" db="EMBL/GenBank/DDBJ databases">
        <title>Friends and foes A comparative genomics studyof 23 Aspergillus species from section Flavi.</title>
        <authorList>
            <consortium name="DOE Joint Genome Institute"/>
            <person name="Kjaerbolling I."/>
            <person name="Vesth T."/>
            <person name="Frisvad J.C."/>
            <person name="Nybo J.L."/>
            <person name="Theobald S."/>
            <person name="Kildgaard S."/>
            <person name="Isbrandt T."/>
            <person name="Kuo A."/>
            <person name="Sato A."/>
            <person name="Lyhne E.K."/>
            <person name="Kogle M.E."/>
            <person name="Wiebenga A."/>
            <person name="Kun R.S."/>
            <person name="Lubbers R.J."/>
            <person name="Makela M.R."/>
            <person name="Barry K."/>
            <person name="Chovatia M."/>
            <person name="Clum A."/>
            <person name="Daum C."/>
            <person name="Haridas S."/>
            <person name="He G."/>
            <person name="LaButti K."/>
            <person name="Lipzen A."/>
            <person name="Mondo S."/>
            <person name="Riley R."/>
            <person name="Salamov A."/>
            <person name="Simmons B.A."/>
            <person name="Magnuson J.K."/>
            <person name="Henrissat B."/>
            <person name="Mortensen U.H."/>
            <person name="Larsen T.O."/>
            <person name="Devries R.P."/>
            <person name="Grigoriev I.V."/>
            <person name="Machida M."/>
            <person name="Baker S.E."/>
            <person name="Andersen M.R."/>
        </authorList>
    </citation>
    <scope>NUCLEOTIDE SEQUENCE [LARGE SCALE GENOMIC DNA]</scope>
    <source>
        <strain evidence="11 12">IBT 29228</strain>
    </source>
</reference>
<dbReference type="SUPFAM" id="SSF54849">
    <property type="entry name" value="GroEL-intermediate domain like"/>
    <property type="match status" value="1"/>
</dbReference>
<dbReference type="SUPFAM" id="SSF48592">
    <property type="entry name" value="GroEL equatorial domain-like"/>
    <property type="match status" value="1"/>
</dbReference>
<dbReference type="InterPro" id="IPR002423">
    <property type="entry name" value="Cpn60/GroEL/TCP-1"/>
</dbReference>
<dbReference type="NCBIfam" id="NF041082">
    <property type="entry name" value="thermosome_alpha"/>
    <property type="match status" value="1"/>
</dbReference>
<evidence type="ECO:0000256" key="5">
    <source>
        <dbReference type="ARBA" id="ARBA00022490"/>
    </source>
</evidence>
<dbReference type="FunFam" id="1.10.560.10:FF:000070">
    <property type="entry name" value="Uncharacterized protein"/>
    <property type="match status" value="1"/>
</dbReference>
<dbReference type="InterPro" id="IPR054827">
    <property type="entry name" value="thermosome_alpha"/>
</dbReference>
<proteinExistence type="inferred from homology"/>
<evidence type="ECO:0000256" key="2">
    <source>
        <dbReference type="ARBA" id="ARBA00008020"/>
    </source>
</evidence>
<evidence type="ECO:0000256" key="4">
    <source>
        <dbReference type="ARBA" id="ARBA00014424"/>
    </source>
</evidence>
<keyword evidence="5" id="KW-0963">Cytoplasm</keyword>
<evidence type="ECO:0000256" key="6">
    <source>
        <dbReference type="ARBA" id="ARBA00022741"/>
    </source>
</evidence>
<name>A0A5N7BED5_9EURO</name>
<dbReference type="Pfam" id="PF00118">
    <property type="entry name" value="Cpn60_TCP1"/>
    <property type="match status" value="1"/>
</dbReference>
<dbReference type="FunFam" id="3.50.7.10:FF:000009">
    <property type="entry name" value="T-complex protein 1 subunit alpha"/>
    <property type="match status" value="1"/>
</dbReference>
<dbReference type="GO" id="GO:0051082">
    <property type="term" value="F:unfolded protein binding"/>
    <property type="evidence" value="ECO:0007669"/>
    <property type="project" value="InterPro"/>
</dbReference>
<dbReference type="InterPro" id="IPR027410">
    <property type="entry name" value="TCP-1-like_intermed_sf"/>
</dbReference>
<protein>
    <recommendedName>
        <fullName evidence="4">T-complex protein 1 subunit alpha</fullName>
    </recommendedName>
    <alternativeName>
        <fullName evidence="9">CCT-alpha</fullName>
    </alternativeName>
</protein>
<dbReference type="PROSITE" id="PS00750">
    <property type="entry name" value="TCP1_1"/>
    <property type="match status" value="1"/>
</dbReference>
<keyword evidence="7 10" id="KW-0067">ATP-binding</keyword>
<dbReference type="OrthoDB" id="10248520at2759"/>
<comment type="subunit">
    <text evidence="3">Heterooligomeric complex of about 850 to 900 kDa that forms two stacked rings, 12 to 16 nm in diameter.</text>
</comment>
<dbReference type="PROSITE" id="PS00751">
    <property type="entry name" value="TCP1_2"/>
    <property type="match status" value="1"/>
</dbReference>
<evidence type="ECO:0000256" key="1">
    <source>
        <dbReference type="ARBA" id="ARBA00004496"/>
    </source>
</evidence>
<dbReference type="Gene3D" id="3.30.260.10">
    <property type="entry name" value="TCP-1-like chaperonin intermediate domain"/>
    <property type="match status" value="1"/>
</dbReference>
<evidence type="ECO:0000313" key="11">
    <source>
        <dbReference type="EMBL" id="KAE8380133.1"/>
    </source>
</evidence>
<gene>
    <name evidence="11" type="ORF">BDV26DRAFT_148562</name>
</gene>
<dbReference type="Gene3D" id="3.50.7.10">
    <property type="entry name" value="GroEL"/>
    <property type="match status" value="1"/>
</dbReference>
<dbReference type="PANTHER" id="PTHR11353">
    <property type="entry name" value="CHAPERONIN"/>
    <property type="match status" value="1"/>
</dbReference>
<evidence type="ECO:0000313" key="12">
    <source>
        <dbReference type="Proteomes" id="UP000326198"/>
    </source>
</evidence>
<dbReference type="GO" id="GO:0140662">
    <property type="term" value="F:ATP-dependent protein folding chaperone"/>
    <property type="evidence" value="ECO:0007669"/>
    <property type="project" value="InterPro"/>
</dbReference>
<evidence type="ECO:0000256" key="8">
    <source>
        <dbReference type="ARBA" id="ARBA00023186"/>
    </source>
</evidence>
<dbReference type="Proteomes" id="UP000326198">
    <property type="component" value="Unassembled WGS sequence"/>
</dbReference>
<comment type="subcellular location">
    <subcellularLocation>
        <location evidence="1">Cytoplasm</location>
    </subcellularLocation>
</comment>
<dbReference type="CDD" id="cd03335">
    <property type="entry name" value="TCP1_alpha"/>
    <property type="match status" value="1"/>
</dbReference>
<dbReference type="GO" id="GO:0005524">
    <property type="term" value="F:ATP binding"/>
    <property type="evidence" value="ECO:0007669"/>
    <property type="project" value="UniProtKB-KW"/>
</dbReference>
<dbReference type="InterPro" id="IPR012715">
    <property type="entry name" value="Chap_CCT_alpha"/>
</dbReference>
<dbReference type="NCBIfam" id="NF041083">
    <property type="entry name" value="thermosome_beta"/>
    <property type="match status" value="1"/>
</dbReference>
<dbReference type="NCBIfam" id="TIGR02340">
    <property type="entry name" value="chap_CCT_alpha"/>
    <property type="match status" value="1"/>
</dbReference>
<dbReference type="InterPro" id="IPR053374">
    <property type="entry name" value="TCP-1_chaperonin"/>
</dbReference>
<keyword evidence="8 10" id="KW-0143">Chaperone</keyword>
<evidence type="ECO:0000256" key="3">
    <source>
        <dbReference type="ARBA" id="ARBA00011531"/>
    </source>
</evidence>
<sequence length="566" mass="61676">MAGIFEQPRNADTLFLGGQKITGPDVREQNVLATQAIANVVKSSFGPSGLDKMMVDDIGDVTVTNDGATILSLLDIEHPAGKILVDLAQQQDKEVGDGTTSVVLIAAELLRRGNELMKNRIHPTTIINGYRLALREAVKYMNENITTKVETLGKDSLLNIAKTSMSSKIIGSDADFFANIVVDAMLLVKTTNQRNEVKYPVKAVNLLKAHGKSGTESMLVNGYALNCTVASQAMKTRITDAKIACLDMNLQKERMKLGVQITVDDPDQLEKIREREAGIVIERVEMILKSGANVIFTTKGIDDMVLKLFVERGAMAVRRCKKEDLRRIAKASGATLVSTLSDLNGDEKFEASYLGHAEEVAQERISDDECILVKGTKVHTSASIILRGPNDFSLDEMERSVHDSLCAVKRTLESGSIVPGGGAVETALHIYLEEFAVTVGSREQLAIGEFAQSLLIVPKTLAVNAAKDSSELVAQLRVRHALSQRVQDGDANEEEKAIAKKKTYRNYGLDLTKGRVHDTLKAGVLEPSMGKIKQLKSAVEACIAIMRIDTMIKLDPEVKEDDGHGH</sequence>
<keyword evidence="6 10" id="KW-0547">Nucleotide-binding</keyword>
<accession>A0A5N7BED5</accession>
<evidence type="ECO:0000256" key="9">
    <source>
        <dbReference type="ARBA" id="ARBA00030049"/>
    </source>
</evidence>
<dbReference type="GO" id="GO:0016887">
    <property type="term" value="F:ATP hydrolysis activity"/>
    <property type="evidence" value="ECO:0007669"/>
    <property type="project" value="InterPro"/>
</dbReference>
<evidence type="ECO:0000256" key="10">
    <source>
        <dbReference type="RuleBase" id="RU004187"/>
    </source>
</evidence>
<dbReference type="InterPro" id="IPR002194">
    <property type="entry name" value="Chaperonin_TCP-1_CS"/>
</dbReference>
<dbReference type="SUPFAM" id="SSF52029">
    <property type="entry name" value="GroEL apical domain-like"/>
    <property type="match status" value="1"/>
</dbReference>